<dbReference type="Proteomes" id="UP000034588">
    <property type="component" value="Unassembled WGS sequence"/>
</dbReference>
<proteinExistence type="predicted"/>
<evidence type="ECO:0000313" key="3">
    <source>
        <dbReference type="Proteomes" id="UP000034588"/>
    </source>
</evidence>
<name>A0A0G1Y6A2_9BACT</name>
<feature type="transmembrane region" description="Helical" evidence="1">
    <location>
        <begin position="34"/>
        <end position="53"/>
    </location>
</feature>
<keyword evidence="1" id="KW-0812">Transmembrane</keyword>
<reference evidence="2 3" key="1">
    <citation type="journal article" date="2015" name="Nature">
        <title>rRNA introns, odd ribosomes, and small enigmatic genomes across a large radiation of phyla.</title>
        <authorList>
            <person name="Brown C.T."/>
            <person name="Hug L.A."/>
            <person name="Thomas B.C."/>
            <person name="Sharon I."/>
            <person name="Castelle C.J."/>
            <person name="Singh A."/>
            <person name="Wilkins M.J."/>
            <person name="Williams K.H."/>
            <person name="Banfield J.F."/>
        </authorList>
    </citation>
    <scope>NUCLEOTIDE SEQUENCE [LARGE SCALE GENOMIC DNA]</scope>
</reference>
<organism evidence="2 3">
    <name type="scientific">Candidatus Gottesmanbacteria bacterium GW2011_GWB1_49_7</name>
    <dbReference type="NCBI Taxonomy" id="1618448"/>
    <lineage>
        <taxon>Bacteria</taxon>
        <taxon>Candidatus Gottesmaniibacteriota</taxon>
    </lineage>
</organism>
<gene>
    <name evidence="2" type="ORF">UY48_C0038G0017</name>
</gene>
<comment type="caution">
    <text evidence="2">The sequence shown here is derived from an EMBL/GenBank/DDBJ whole genome shotgun (WGS) entry which is preliminary data.</text>
</comment>
<keyword evidence="1" id="KW-1133">Transmembrane helix</keyword>
<dbReference type="EMBL" id="LCQD01000038">
    <property type="protein sequence ID" value="KKW10417.1"/>
    <property type="molecule type" value="Genomic_DNA"/>
</dbReference>
<sequence>MTSMVYFSNCQAKQFVYSRGTNCLGEPGAVRGELLGLLLVAMGLPSFYVRLGLK</sequence>
<protein>
    <submittedName>
        <fullName evidence="2">Uncharacterized protein</fullName>
    </submittedName>
</protein>
<accession>A0A0G1Y6A2</accession>
<evidence type="ECO:0000313" key="2">
    <source>
        <dbReference type="EMBL" id="KKW10417.1"/>
    </source>
</evidence>
<dbReference type="AlphaFoldDB" id="A0A0G1Y6A2"/>
<keyword evidence="1" id="KW-0472">Membrane</keyword>
<evidence type="ECO:0000256" key="1">
    <source>
        <dbReference type="SAM" id="Phobius"/>
    </source>
</evidence>